<keyword evidence="12" id="KW-0539">Nucleus</keyword>
<feature type="domain" description="Serine/threonine specific protein phosphatases" evidence="19">
    <location>
        <begin position="243"/>
        <end position="527"/>
    </location>
</feature>
<evidence type="ECO:0000256" key="6">
    <source>
        <dbReference type="ARBA" id="ARBA00022723"/>
    </source>
</evidence>
<dbReference type="InterPro" id="IPR013105">
    <property type="entry name" value="TPR_2"/>
</dbReference>
<feature type="compositionally biased region" description="Low complexity" evidence="18">
    <location>
        <begin position="1"/>
        <end position="30"/>
    </location>
</feature>
<evidence type="ECO:0000256" key="13">
    <source>
        <dbReference type="ARBA" id="ARBA00047986"/>
    </source>
</evidence>
<dbReference type="SMART" id="SM00028">
    <property type="entry name" value="TPR"/>
    <property type="match status" value="3"/>
</dbReference>
<keyword evidence="11" id="KW-0464">Manganese</keyword>
<dbReference type="InterPro" id="IPR029052">
    <property type="entry name" value="Metallo-depent_PP-like"/>
</dbReference>
<gene>
    <name evidence="20" type="ORF">CYCCA115_LOCUS14024</name>
</gene>
<dbReference type="InterPro" id="IPR041753">
    <property type="entry name" value="PP5_C"/>
</dbReference>
<organism evidence="20 21">
    <name type="scientific">Cylindrotheca closterium</name>
    <dbReference type="NCBI Taxonomy" id="2856"/>
    <lineage>
        <taxon>Eukaryota</taxon>
        <taxon>Sar</taxon>
        <taxon>Stramenopiles</taxon>
        <taxon>Ochrophyta</taxon>
        <taxon>Bacillariophyta</taxon>
        <taxon>Bacillariophyceae</taxon>
        <taxon>Bacillariophycidae</taxon>
        <taxon>Bacillariales</taxon>
        <taxon>Bacillariaceae</taxon>
        <taxon>Cylindrotheca</taxon>
    </lineage>
</organism>
<dbReference type="EC" id="3.1.3.16" evidence="5"/>
<dbReference type="InterPro" id="IPR013235">
    <property type="entry name" value="PPP_dom"/>
</dbReference>
<dbReference type="AlphaFoldDB" id="A0AAD2FTP4"/>
<keyword evidence="6" id="KW-0479">Metal-binding</keyword>
<dbReference type="Proteomes" id="UP001295423">
    <property type="component" value="Unassembled WGS sequence"/>
</dbReference>
<evidence type="ECO:0000256" key="3">
    <source>
        <dbReference type="ARBA" id="ARBA00004123"/>
    </source>
</evidence>
<feature type="region of interest" description="Disordered" evidence="18">
    <location>
        <begin position="1"/>
        <end position="43"/>
    </location>
</feature>
<evidence type="ECO:0000256" key="14">
    <source>
        <dbReference type="ARBA" id="ARBA00048832"/>
    </source>
</evidence>
<comment type="catalytic activity">
    <reaction evidence="14">
        <text>O-phospho-L-threonyl-[protein] + H2O = L-threonyl-[protein] + phosphate</text>
        <dbReference type="Rhea" id="RHEA:47004"/>
        <dbReference type="Rhea" id="RHEA-COMP:11060"/>
        <dbReference type="Rhea" id="RHEA-COMP:11605"/>
        <dbReference type="ChEBI" id="CHEBI:15377"/>
        <dbReference type="ChEBI" id="CHEBI:30013"/>
        <dbReference type="ChEBI" id="CHEBI:43474"/>
        <dbReference type="ChEBI" id="CHEBI:61977"/>
        <dbReference type="EC" id="3.1.3.16"/>
    </reaction>
    <physiologicalReaction direction="left-to-right" evidence="14">
        <dbReference type="Rhea" id="RHEA:47005"/>
    </physiologicalReaction>
</comment>
<evidence type="ECO:0000256" key="16">
    <source>
        <dbReference type="PIRSR" id="PIRSR033096-1"/>
    </source>
</evidence>
<dbReference type="Gene3D" id="1.25.40.10">
    <property type="entry name" value="Tetratricopeptide repeat domain"/>
    <property type="match status" value="1"/>
</dbReference>
<comment type="cofactor">
    <cofactor evidence="2">
        <name>Mg(2+)</name>
        <dbReference type="ChEBI" id="CHEBI:18420"/>
    </cofactor>
</comment>
<feature type="repeat" description="TPR" evidence="17">
    <location>
        <begin position="120"/>
        <end position="153"/>
    </location>
</feature>
<evidence type="ECO:0000256" key="10">
    <source>
        <dbReference type="ARBA" id="ARBA00022912"/>
    </source>
</evidence>
<name>A0AAD2FTP4_9STRA</name>
<feature type="repeat" description="TPR" evidence="17">
    <location>
        <begin position="52"/>
        <end position="85"/>
    </location>
</feature>
<evidence type="ECO:0000256" key="17">
    <source>
        <dbReference type="PROSITE-ProRule" id="PRU00339"/>
    </source>
</evidence>
<dbReference type="GO" id="GO:0005737">
    <property type="term" value="C:cytoplasm"/>
    <property type="evidence" value="ECO:0007669"/>
    <property type="project" value="UniProtKB-ARBA"/>
</dbReference>
<keyword evidence="21" id="KW-1185">Reference proteome</keyword>
<dbReference type="GO" id="GO:0005634">
    <property type="term" value="C:nucleus"/>
    <property type="evidence" value="ECO:0007669"/>
    <property type="project" value="UniProtKB-SubCell"/>
</dbReference>
<evidence type="ECO:0000256" key="8">
    <source>
        <dbReference type="ARBA" id="ARBA00022801"/>
    </source>
</evidence>
<sequence>MTTEDSSNASSSGPSVAETSGSSVSDDTGSQPVGMEVVDRSKEDQAANLEKALALKTKGNEQLAMGHFLEAIGFYSEALEFDPTSAIILSNRAQAYIKVENYGLAMTDATAAMDSDPKYAKAYYRRGSAHFALTHYKDAKKDFKKVCQLKPKDKDARKKFQACEKAIREDAFRKAIISEKTAPLSDTYDPNAISLPSSYDGPNVSPEGILENMELEASFFEPGKLPRDFVVAAMEHFKNEKLIHKRYVARLLISCKRYFENLASLIEVSLPAEPPEHDSSAAPRVTVCGDTHGQYYDVLNIFDMNGYPSRNNPYLFNGDFVDRGSFSVEVILTYLMWKLHDPMCIQLTRGNHETKNMNKIYGFEGEAKAKYDDKIFELFLEVFSHLPLAAVIESTVFVTHGGLPTEEGVTLNDVRKVKRGCEPPESGLMSDLMWSDPQPFPGKSPSKRGVGFSFGPDITRRFLDTNGLSLLVRSHEVKEEGYLVEHGGKTITIFSAPNYCDTMGNKGAFIHFDASMEPKFTQYTNVPHPDVKPMAYSAGMGGMFGL</sequence>
<evidence type="ECO:0000256" key="7">
    <source>
        <dbReference type="ARBA" id="ARBA00022737"/>
    </source>
</evidence>
<evidence type="ECO:0000259" key="19">
    <source>
        <dbReference type="SMART" id="SM00156"/>
    </source>
</evidence>
<dbReference type="EMBL" id="CAKOGP040001825">
    <property type="protein sequence ID" value="CAJ1953418.1"/>
    <property type="molecule type" value="Genomic_DNA"/>
</dbReference>
<dbReference type="Pfam" id="PF00149">
    <property type="entry name" value="Metallophos"/>
    <property type="match status" value="1"/>
</dbReference>
<dbReference type="InterPro" id="IPR051134">
    <property type="entry name" value="PPP_phosphatase"/>
</dbReference>
<dbReference type="PRINTS" id="PR00114">
    <property type="entry name" value="STPHPHTASE"/>
</dbReference>
<feature type="active site" description="Proton donor/acceptor" evidence="16">
    <location>
        <position position="352"/>
    </location>
</feature>
<evidence type="ECO:0000256" key="9">
    <source>
        <dbReference type="ARBA" id="ARBA00022803"/>
    </source>
</evidence>
<dbReference type="SUPFAM" id="SSF56300">
    <property type="entry name" value="Metallo-dependent phosphatases"/>
    <property type="match status" value="1"/>
</dbReference>
<dbReference type="PANTHER" id="PTHR45668:SF5">
    <property type="entry name" value="SERINE_THREONINE-PROTEIN PHOSPHATASE 5"/>
    <property type="match status" value="1"/>
</dbReference>
<evidence type="ECO:0000313" key="21">
    <source>
        <dbReference type="Proteomes" id="UP001295423"/>
    </source>
</evidence>
<proteinExistence type="inferred from homology"/>
<dbReference type="CDD" id="cd07417">
    <property type="entry name" value="MPP_PP5_C"/>
    <property type="match status" value="1"/>
</dbReference>
<protein>
    <recommendedName>
        <fullName evidence="15">Serine/threonine-protein phosphatase T</fullName>
        <ecNumber evidence="5">3.1.3.16</ecNumber>
    </recommendedName>
</protein>
<dbReference type="GO" id="GO:0046872">
    <property type="term" value="F:metal ion binding"/>
    <property type="evidence" value="ECO:0007669"/>
    <property type="project" value="UniProtKB-KW"/>
</dbReference>
<keyword evidence="7" id="KW-0677">Repeat</keyword>
<evidence type="ECO:0000256" key="1">
    <source>
        <dbReference type="ARBA" id="ARBA00001936"/>
    </source>
</evidence>
<dbReference type="SUPFAM" id="SSF48452">
    <property type="entry name" value="TPR-like"/>
    <property type="match status" value="1"/>
</dbReference>
<dbReference type="PIRSF" id="PIRSF033096">
    <property type="entry name" value="PPPtase_5"/>
    <property type="match status" value="1"/>
</dbReference>
<evidence type="ECO:0000256" key="11">
    <source>
        <dbReference type="ARBA" id="ARBA00023211"/>
    </source>
</evidence>
<dbReference type="InterPro" id="IPR011990">
    <property type="entry name" value="TPR-like_helical_dom_sf"/>
</dbReference>
<comment type="similarity">
    <text evidence="4">Belongs to the PPP phosphatase family. PP-5 (PP-T) subfamily.</text>
</comment>
<dbReference type="Gene3D" id="3.60.21.10">
    <property type="match status" value="1"/>
</dbReference>
<evidence type="ECO:0000256" key="5">
    <source>
        <dbReference type="ARBA" id="ARBA00013081"/>
    </source>
</evidence>
<keyword evidence="9 17" id="KW-0802">TPR repeat</keyword>
<comment type="caution">
    <text evidence="20">The sequence shown here is derived from an EMBL/GenBank/DDBJ whole genome shotgun (WGS) entry which is preliminary data.</text>
</comment>
<keyword evidence="8" id="KW-0378">Hydrolase</keyword>
<dbReference type="PANTHER" id="PTHR45668">
    <property type="entry name" value="SERINE/THREONINE-PROTEIN PHOSPHATASE 5-RELATED"/>
    <property type="match status" value="1"/>
</dbReference>
<accession>A0AAD2FTP4</accession>
<dbReference type="InterPro" id="IPR019734">
    <property type="entry name" value="TPR_rpt"/>
</dbReference>
<dbReference type="Pfam" id="PF07719">
    <property type="entry name" value="TPR_2"/>
    <property type="match status" value="1"/>
</dbReference>
<evidence type="ECO:0000256" key="2">
    <source>
        <dbReference type="ARBA" id="ARBA00001946"/>
    </source>
</evidence>
<evidence type="ECO:0000313" key="20">
    <source>
        <dbReference type="EMBL" id="CAJ1953418.1"/>
    </source>
</evidence>
<evidence type="ECO:0000256" key="18">
    <source>
        <dbReference type="SAM" id="MobiDB-lite"/>
    </source>
</evidence>
<dbReference type="Pfam" id="PF08321">
    <property type="entry name" value="PPP5"/>
    <property type="match status" value="1"/>
</dbReference>
<reference evidence="20" key="1">
    <citation type="submission" date="2023-08" db="EMBL/GenBank/DDBJ databases">
        <authorList>
            <person name="Audoor S."/>
            <person name="Bilcke G."/>
        </authorList>
    </citation>
    <scope>NUCLEOTIDE SEQUENCE</scope>
</reference>
<evidence type="ECO:0000256" key="12">
    <source>
        <dbReference type="ARBA" id="ARBA00023242"/>
    </source>
</evidence>
<comment type="cofactor">
    <cofactor evidence="1">
        <name>Mn(2+)</name>
        <dbReference type="ChEBI" id="CHEBI:29035"/>
    </cofactor>
</comment>
<dbReference type="PROSITE" id="PS50005">
    <property type="entry name" value="TPR"/>
    <property type="match status" value="2"/>
</dbReference>
<dbReference type="InterPro" id="IPR004843">
    <property type="entry name" value="Calcineurin-like_PHP"/>
</dbReference>
<evidence type="ECO:0000256" key="15">
    <source>
        <dbReference type="ARBA" id="ARBA00073946"/>
    </source>
</evidence>
<dbReference type="GO" id="GO:0004722">
    <property type="term" value="F:protein serine/threonine phosphatase activity"/>
    <property type="evidence" value="ECO:0007669"/>
    <property type="project" value="UniProtKB-EC"/>
</dbReference>
<comment type="subcellular location">
    <subcellularLocation>
        <location evidence="3">Nucleus</location>
    </subcellularLocation>
</comment>
<dbReference type="InterPro" id="IPR006186">
    <property type="entry name" value="Ser/Thr-sp_prot-phosphatase"/>
</dbReference>
<comment type="catalytic activity">
    <reaction evidence="13">
        <text>O-phospho-L-seryl-[protein] + H2O = L-seryl-[protein] + phosphate</text>
        <dbReference type="Rhea" id="RHEA:20629"/>
        <dbReference type="Rhea" id="RHEA-COMP:9863"/>
        <dbReference type="Rhea" id="RHEA-COMP:11604"/>
        <dbReference type="ChEBI" id="CHEBI:15377"/>
        <dbReference type="ChEBI" id="CHEBI:29999"/>
        <dbReference type="ChEBI" id="CHEBI:43474"/>
        <dbReference type="ChEBI" id="CHEBI:83421"/>
        <dbReference type="EC" id="3.1.3.16"/>
    </reaction>
    <physiologicalReaction direction="left-to-right" evidence="13">
        <dbReference type="Rhea" id="RHEA:20630"/>
    </physiologicalReaction>
</comment>
<evidence type="ECO:0000256" key="4">
    <source>
        <dbReference type="ARBA" id="ARBA00008786"/>
    </source>
</evidence>
<dbReference type="SMART" id="SM00156">
    <property type="entry name" value="PP2Ac"/>
    <property type="match status" value="1"/>
</dbReference>
<keyword evidence="10" id="KW-0904">Protein phosphatase</keyword>
<dbReference type="FunFam" id="3.60.21.10:FF:000036">
    <property type="entry name" value="Serine/threonine protein phosphatase 5"/>
    <property type="match status" value="1"/>
</dbReference>